<dbReference type="PANTHER" id="PTHR36931">
    <property type="entry name" value="UPF0153 PROTEIN YEIW"/>
    <property type="match status" value="1"/>
</dbReference>
<reference evidence="1 2" key="1">
    <citation type="submission" date="2019-05" db="EMBL/GenBank/DDBJ databases">
        <title>Burkholderia sp. DHOD12, isolated from subtropical forest soil.</title>
        <authorList>
            <person name="Gao Z.-H."/>
            <person name="Qiu L.-H."/>
        </authorList>
    </citation>
    <scope>NUCLEOTIDE SEQUENCE [LARGE SCALE GENOMIC DNA]</scope>
    <source>
        <strain evidence="1 2">DHOD12</strain>
    </source>
</reference>
<sequence length="98" mass="10081">MNAVAAPVVADHACRPDCGACCIAPSITSPIPGMPDGKPAGVRCAQLGDDHRCAVFGRPERPACCSGLQPQAEMCGTSRAHAIAWLTQLEAATRPAAR</sequence>
<keyword evidence="2" id="KW-1185">Reference proteome</keyword>
<dbReference type="InterPro" id="IPR052572">
    <property type="entry name" value="UPF0153_domain"/>
</dbReference>
<dbReference type="KEGG" id="tvl:FAZ95_17025"/>
<evidence type="ECO:0000313" key="2">
    <source>
        <dbReference type="Proteomes" id="UP000298656"/>
    </source>
</evidence>
<dbReference type="PANTHER" id="PTHR36931:SF1">
    <property type="entry name" value="UPF0153 PROTEIN YEIW"/>
    <property type="match status" value="1"/>
</dbReference>
<dbReference type="AlphaFoldDB" id="A0A4P8ISI0"/>
<name>A0A4P8ISI0_9BURK</name>
<dbReference type="InterPro" id="IPR005358">
    <property type="entry name" value="Puta_zinc/iron-chelating_dom"/>
</dbReference>
<dbReference type="EMBL" id="CP040077">
    <property type="protein sequence ID" value="QCP50705.1"/>
    <property type="molecule type" value="Genomic_DNA"/>
</dbReference>
<proteinExistence type="predicted"/>
<dbReference type="Pfam" id="PF03692">
    <property type="entry name" value="CxxCxxCC"/>
    <property type="match status" value="1"/>
</dbReference>
<evidence type="ECO:0000313" key="1">
    <source>
        <dbReference type="EMBL" id="QCP50705.1"/>
    </source>
</evidence>
<accession>A0A4P8ISI0</accession>
<protein>
    <submittedName>
        <fullName evidence="1">YkgJ family cysteine cluster protein</fullName>
    </submittedName>
</protein>
<organism evidence="1 2">
    <name type="scientific">Trinickia violacea</name>
    <dbReference type="NCBI Taxonomy" id="2571746"/>
    <lineage>
        <taxon>Bacteria</taxon>
        <taxon>Pseudomonadati</taxon>
        <taxon>Pseudomonadota</taxon>
        <taxon>Betaproteobacteria</taxon>
        <taxon>Burkholderiales</taxon>
        <taxon>Burkholderiaceae</taxon>
        <taxon>Trinickia</taxon>
    </lineage>
</organism>
<dbReference type="OrthoDB" id="9803986at2"/>
<dbReference type="RefSeq" id="WP_137333516.1">
    <property type="nucleotide sequence ID" value="NZ_CP040077.1"/>
</dbReference>
<dbReference type="Proteomes" id="UP000298656">
    <property type="component" value="Chromosome 1"/>
</dbReference>
<gene>
    <name evidence="1" type="ORF">FAZ95_17025</name>
</gene>